<dbReference type="RefSeq" id="WP_158640042.1">
    <property type="nucleotide sequence ID" value="NZ_VLKZ01000007.1"/>
</dbReference>
<evidence type="ECO:0000313" key="1">
    <source>
        <dbReference type="EMBL" id="TWI55143.1"/>
    </source>
</evidence>
<keyword evidence="2" id="KW-1185">Reference proteome</keyword>
<name>A0A562QEM1_9BACI</name>
<accession>A0A562QEM1</accession>
<dbReference type="AlphaFoldDB" id="A0A562QEM1"/>
<proteinExistence type="predicted"/>
<evidence type="ECO:0000313" key="2">
    <source>
        <dbReference type="Proteomes" id="UP000315711"/>
    </source>
</evidence>
<dbReference type="OrthoDB" id="2943211at2"/>
<protein>
    <submittedName>
        <fullName evidence="1">Uncharacterized protein</fullName>
    </submittedName>
</protein>
<gene>
    <name evidence="1" type="ORF">IQ10_02690</name>
</gene>
<organism evidence="1 2">
    <name type="scientific">Halalkalibacter nanhaiisediminis</name>
    <dbReference type="NCBI Taxonomy" id="688079"/>
    <lineage>
        <taxon>Bacteria</taxon>
        <taxon>Bacillati</taxon>
        <taxon>Bacillota</taxon>
        <taxon>Bacilli</taxon>
        <taxon>Bacillales</taxon>
        <taxon>Bacillaceae</taxon>
        <taxon>Halalkalibacter</taxon>
    </lineage>
</organism>
<comment type="caution">
    <text evidence="1">The sequence shown here is derived from an EMBL/GenBank/DDBJ whole genome shotgun (WGS) entry which is preliminary data.</text>
</comment>
<sequence length="52" mass="6035">MIVPEKEALMSTYKEEFAQEFGMNHSIVESDTRALNMSKSLLKKSKKEENQK</sequence>
<dbReference type="Proteomes" id="UP000315711">
    <property type="component" value="Unassembled WGS sequence"/>
</dbReference>
<reference evidence="1 2" key="1">
    <citation type="journal article" date="2015" name="Stand. Genomic Sci.">
        <title>Genomic Encyclopedia of Bacterial and Archaeal Type Strains, Phase III: the genomes of soil and plant-associated and newly described type strains.</title>
        <authorList>
            <person name="Whitman W.B."/>
            <person name="Woyke T."/>
            <person name="Klenk H.P."/>
            <person name="Zhou Y."/>
            <person name="Lilburn T.G."/>
            <person name="Beck B.J."/>
            <person name="De Vos P."/>
            <person name="Vandamme P."/>
            <person name="Eisen J.A."/>
            <person name="Garrity G."/>
            <person name="Hugenholtz P."/>
            <person name="Kyrpides N.C."/>
        </authorList>
    </citation>
    <scope>NUCLEOTIDE SEQUENCE [LARGE SCALE GENOMIC DNA]</scope>
    <source>
        <strain evidence="1 2">CGMCC 1.10116</strain>
    </source>
</reference>
<dbReference type="EMBL" id="VLKZ01000007">
    <property type="protein sequence ID" value="TWI55143.1"/>
    <property type="molecule type" value="Genomic_DNA"/>
</dbReference>